<dbReference type="InterPro" id="IPR000971">
    <property type="entry name" value="Globin"/>
</dbReference>
<keyword evidence="4" id="KW-0408">Iron</keyword>
<comment type="caution">
    <text evidence="7">The sequence shown here is derived from an EMBL/GenBank/DDBJ whole genome shotgun (WGS) entry which is preliminary data.</text>
</comment>
<dbReference type="Pfam" id="PF00042">
    <property type="entry name" value="Globin"/>
    <property type="match status" value="1"/>
</dbReference>
<keyword evidence="1 5" id="KW-0813">Transport</keyword>
<protein>
    <recommendedName>
        <fullName evidence="6">Globin domain-containing protein</fullName>
    </recommendedName>
</protein>
<comment type="similarity">
    <text evidence="5">Belongs to the globin family.</text>
</comment>
<gene>
    <name evidence="7" type="ORF">DEA37_0008341</name>
</gene>
<dbReference type="CDD" id="cd01040">
    <property type="entry name" value="Mb-like"/>
    <property type="match status" value="1"/>
</dbReference>
<dbReference type="InterPro" id="IPR044399">
    <property type="entry name" value="Mb-like_M"/>
</dbReference>
<dbReference type="EMBL" id="QNGE01000525">
    <property type="protein sequence ID" value="KAA3680146.1"/>
    <property type="molecule type" value="Genomic_DNA"/>
</dbReference>
<evidence type="ECO:0000313" key="7">
    <source>
        <dbReference type="EMBL" id="KAA3680146.1"/>
    </source>
</evidence>
<evidence type="ECO:0000313" key="8">
    <source>
        <dbReference type="Proteomes" id="UP000324629"/>
    </source>
</evidence>
<feature type="domain" description="Globin" evidence="6">
    <location>
        <begin position="3"/>
        <end position="149"/>
    </location>
</feature>
<reference evidence="7 8" key="1">
    <citation type="journal article" date="2019" name="Gigascience">
        <title>Whole-genome sequence of the oriental lung fluke Paragonimus westermani.</title>
        <authorList>
            <person name="Oey H."/>
            <person name="Zakrzewski M."/>
            <person name="Narain K."/>
            <person name="Devi K.R."/>
            <person name="Agatsuma T."/>
            <person name="Nawaratna S."/>
            <person name="Gobert G.N."/>
            <person name="Jones M.K."/>
            <person name="Ragan M.A."/>
            <person name="McManus D.P."/>
            <person name="Krause L."/>
        </authorList>
    </citation>
    <scope>NUCLEOTIDE SEQUENCE [LARGE SCALE GENOMIC DNA]</scope>
    <source>
        <strain evidence="7 8">IND2009</strain>
    </source>
</reference>
<dbReference type="GO" id="GO:0005344">
    <property type="term" value="F:oxygen carrier activity"/>
    <property type="evidence" value="ECO:0007669"/>
    <property type="project" value="UniProtKB-KW"/>
</dbReference>
<evidence type="ECO:0000259" key="6">
    <source>
        <dbReference type="PROSITE" id="PS01033"/>
    </source>
</evidence>
<proteinExistence type="inferred from homology"/>
<accession>A0A5J4NX03</accession>
<dbReference type="GO" id="GO:0019825">
    <property type="term" value="F:oxygen binding"/>
    <property type="evidence" value="ECO:0007669"/>
    <property type="project" value="InterPro"/>
</dbReference>
<evidence type="ECO:0000256" key="5">
    <source>
        <dbReference type="RuleBase" id="RU000356"/>
    </source>
</evidence>
<dbReference type="InterPro" id="IPR009050">
    <property type="entry name" value="Globin-like_sf"/>
</dbReference>
<dbReference type="Gene3D" id="1.10.490.10">
    <property type="entry name" value="Globins"/>
    <property type="match status" value="1"/>
</dbReference>
<organism evidence="7 8">
    <name type="scientific">Paragonimus westermani</name>
    <dbReference type="NCBI Taxonomy" id="34504"/>
    <lineage>
        <taxon>Eukaryota</taxon>
        <taxon>Metazoa</taxon>
        <taxon>Spiralia</taxon>
        <taxon>Lophotrochozoa</taxon>
        <taxon>Platyhelminthes</taxon>
        <taxon>Trematoda</taxon>
        <taxon>Digenea</taxon>
        <taxon>Plagiorchiida</taxon>
        <taxon>Troglotremata</taxon>
        <taxon>Troglotrematidae</taxon>
        <taxon>Paragonimus</taxon>
    </lineage>
</organism>
<dbReference type="Proteomes" id="UP000324629">
    <property type="component" value="Unassembled WGS sequence"/>
</dbReference>
<keyword evidence="2 5" id="KW-0349">Heme</keyword>
<sequence>MAPLTQTEVDGVVAELGPFLTSEAKKIELGLGAYRALLCAKPEYIQMFTKLQGLTVDNVFQSEGIKYYAKTLVEDLVKMLMAAAQDDEVQRVLVHSGHQHTSRKVNKQQFMSGESIFIDYFNKTLCKPENKTAMEKFLKHAFPIIADNI</sequence>
<evidence type="ECO:0000256" key="4">
    <source>
        <dbReference type="ARBA" id="ARBA00023004"/>
    </source>
</evidence>
<dbReference type="SUPFAM" id="SSF46458">
    <property type="entry name" value="Globin-like"/>
    <property type="match status" value="1"/>
</dbReference>
<dbReference type="AlphaFoldDB" id="A0A5J4NX03"/>
<keyword evidence="8" id="KW-1185">Reference proteome</keyword>
<evidence type="ECO:0000256" key="3">
    <source>
        <dbReference type="ARBA" id="ARBA00022723"/>
    </source>
</evidence>
<dbReference type="InterPro" id="IPR012292">
    <property type="entry name" value="Globin/Proto"/>
</dbReference>
<evidence type="ECO:0000256" key="1">
    <source>
        <dbReference type="ARBA" id="ARBA00022448"/>
    </source>
</evidence>
<dbReference type="PROSITE" id="PS01033">
    <property type="entry name" value="GLOBIN"/>
    <property type="match status" value="1"/>
</dbReference>
<name>A0A5J4NX03_9TREM</name>
<keyword evidence="5" id="KW-0561">Oxygen transport</keyword>
<dbReference type="GO" id="GO:0020037">
    <property type="term" value="F:heme binding"/>
    <property type="evidence" value="ECO:0007669"/>
    <property type="project" value="InterPro"/>
</dbReference>
<dbReference type="GO" id="GO:0046872">
    <property type="term" value="F:metal ion binding"/>
    <property type="evidence" value="ECO:0007669"/>
    <property type="project" value="UniProtKB-KW"/>
</dbReference>
<evidence type="ECO:0000256" key="2">
    <source>
        <dbReference type="ARBA" id="ARBA00022617"/>
    </source>
</evidence>
<keyword evidence="3" id="KW-0479">Metal-binding</keyword>